<organism evidence="1 2">
    <name type="scientific">Halocaridina rubra</name>
    <name type="common">Hawaiian red shrimp</name>
    <dbReference type="NCBI Taxonomy" id="373956"/>
    <lineage>
        <taxon>Eukaryota</taxon>
        <taxon>Metazoa</taxon>
        <taxon>Ecdysozoa</taxon>
        <taxon>Arthropoda</taxon>
        <taxon>Crustacea</taxon>
        <taxon>Multicrustacea</taxon>
        <taxon>Malacostraca</taxon>
        <taxon>Eumalacostraca</taxon>
        <taxon>Eucarida</taxon>
        <taxon>Decapoda</taxon>
        <taxon>Pleocyemata</taxon>
        <taxon>Caridea</taxon>
        <taxon>Atyoidea</taxon>
        <taxon>Atyidae</taxon>
        <taxon>Halocaridina</taxon>
    </lineage>
</organism>
<sequence length="65" mass="7375">VPILFHRGSLVLHTPLSIYQSPTTANPFSRFFPPFLSRDNKEGGCGVISQNLPIRCEGLIWYKEE</sequence>
<comment type="caution">
    <text evidence="1">The sequence shown here is derived from an EMBL/GenBank/DDBJ whole genome shotgun (WGS) entry which is preliminary data.</text>
</comment>
<dbReference type="AlphaFoldDB" id="A0AAN9A9L5"/>
<accession>A0AAN9A9L5</accession>
<name>A0AAN9A9L5_HALRR</name>
<feature type="non-terminal residue" evidence="1">
    <location>
        <position position="1"/>
    </location>
</feature>
<gene>
    <name evidence="1" type="ORF">SK128_027022</name>
</gene>
<proteinExistence type="predicted"/>
<evidence type="ECO:0000313" key="1">
    <source>
        <dbReference type="EMBL" id="KAK7086181.1"/>
    </source>
</evidence>
<evidence type="ECO:0000313" key="2">
    <source>
        <dbReference type="Proteomes" id="UP001381693"/>
    </source>
</evidence>
<reference evidence="1 2" key="1">
    <citation type="submission" date="2023-11" db="EMBL/GenBank/DDBJ databases">
        <title>Halocaridina rubra genome assembly.</title>
        <authorList>
            <person name="Smith C."/>
        </authorList>
    </citation>
    <scope>NUCLEOTIDE SEQUENCE [LARGE SCALE GENOMIC DNA]</scope>
    <source>
        <strain evidence="1">EP-1</strain>
        <tissue evidence="1">Whole</tissue>
    </source>
</reference>
<dbReference type="Proteomes" id="UP001381693">
    <property type="component" value="Unassembled WGS sequence"/>
</dbReference>
<protein>
    <submittedName>
        <fullName evidence="1">Uncharacterized protein</fullName>
    </submittedName>
</protein>
<keyword evidence="2" id="KW-1185">Reference proteome</keyword>
<dbReference type="EMBL" id="JAXCGZ010000317">
    <property type="protein sequence ID" value="KAK7086181.1"/>
    <property type="molecule type" value="Genomic_DNA"/>
</dbReference>